<dbReference type="InterPro" id="IPR004158">
    <property type="entry name" value="DUF247_pln"/>
</dbReference>
<organism evidence="1 2">
    <name type="scientific">Populus trichocarpa</name>
    <name type="common">Western balsam poplar</name>
    <name type="synonym">Populus balsamifera subsp. trichocarpa</name>
    <dbReference type="NCBI Taxonomy" id="3694"/>
    <lineage>
        <taxon>Eukaryota</taxon>
        <taxon>Viridiplantae</taxon>
        <taxon>Streptophyta</taxon>
        <taxon>Embryophyta</taxon>
        <taxon>Tracheophyta</taxon>
        <taxon>Spermatophyta</taxon>
        <taxon>Magnoliopsida</taxon>
        <taxon>eudicotyledons</taxon>
        <taxon>Gunneridae</taxon>
        <taxon>Pentapetalae</taxon>
        <taxon>rosids</taxon>
        <taxon>fabids</taxon>
        <taxon>Malpighiales</taxon>
        <taxon>Salicaceae</taxon>
        <taxon>Saliceae</taxon>
        <taxon>Populus</taxon>
    </lineage>
</organism>
<dbReference type="InParanoid" id="B9IGD2"/>
<reference evidence="1 2" key="1">
    <citation type="journal article" date="2006" name="Science">
        <title>The genome of black cottonwood, Populus trichocarpa (Torr. &amp; Gray).</title>
        <authorList>
            <person name="Tuskan G.A."/>
            <person name="Difazio S."/>
            <person name="Jansson S."/>
            <person name="Bohlmann J."/>
            <person name="Grigoriev I."/>
            <person name="Hellsten U."/>
            <person name="Putnam N."/>
            <person name="Ralph S."/>
            <person name="Rombauts S."/>
            <person name="Salamov A."/>
            <person name="Schein J."/>
            <person name="Sterck L."/>
            <person name="Aerts A."/>
            <person name="Bhalerao R.R."/>
            <person name="Bhalerao R.P."/>
            <person name="Blaudez D."/>
            <person name="Boerjan W."/>
            <person name="Brun A."/>
            <person name="Brunner A."/>
            <person name="Busov V."/>
            <person name="Campbell M."/>
            <person name="Carlson J."/>
            <person name="Chalot M."/>
            <person name="Chapman J."/>
            <person name="Chen G.L."/>
            <person name="Cooper D."/>
            <person name="Coutinho P.M."/>
            <person name="Couturier J."/>
            <person name="Covert S."/>
            <person name="Cronk Q."/>
            <person name="Cunningham R."/>
            <person name="Davis J."/>
            <person name="Degroeve S."/>
            <person name="Dejardin A."/>
            <person name="Depamphilis C."/>
            <person name="Detter J."/>
            <person name="Dirks B."/>
            <person name="Dubchak I."/>
            <person name="Duplessis S."/>
            <person name="Ehlting J."/>
            <person name="Ellis B."/>
            <person name="Gendler K."/>
            <person name="Goodstein D."/>
            <person name="Gribskov M."/>
            <person name="Grimwood J."/>
            <person name="Groover A."/>
            <person name="Gunter L."/>
            <person name="Hamberger B."/>
            <person name="Heinze B."/>
            <person name="Helariutta Y."/>
            <person name="Henrissat B."/>
            <person name="Holligan D."/>
            <person name="Holt R."/>
            <person name="Huang W."/>
            <person name="Islam-Faridi N."/>
            <person name="Jones S."/>
            <person name="Jones-Rhoades M."/>
            <person name="Jorgensen R."/>
            <person name="Joshi C."/>
            <person name="Kangasjarvi J."/>
            <person name="Karlsson J."/>
            <person name="Kelleher C."/>
            <person name="Kirkpatrick R."/>
            <person name="Kirst M."/>
            <person name="Kohler A."/>
            <person name="Kalluri U."/>
            <person name="Larimer F."/>
            <person name="Leebens-Mack J."/>
            <person name="Leple J.C."/>
            <person name="Locascio P."/>
            <person name="Lou Y."/>
            <person name="Lucas S."/>
            <person name="Martin F."/>
            <person name="Montanini B."/>
            <person name="Napoli C."/>
            <person name="Nelson D.R."/>
            <person name="Nelson C."/>
            <person name="Nieminen K."/>
            <person name="Nilsson O."/>
            <person name="Pereda V."/>
            <person name="Peter G."/>
            <person name="Philippe R."/>
            <person name="Pilate G."/>
            <person name="Poliakov A."/>
            <person name="Razumovskaya J."/>
            <person name="Richardson P."/>
            <person name="Rinaldi C."/>
            <person name="Ritland K."/>
            <person name="Rouze P."/>
            <person name="Ryaboy D."/>
            <person name="Schmutz J."/>
            <person name="Schrader J."/>
            <person name="Segerman B."/>
            <person name="Shin H."/>
            <person name="Siddiqui A."/>
            <person name="Sterky F."/>
            <person name="Terry A."/>
            <person name="Tsai C.J."/>
            <person name="Uberbacher E."/>
            <person name="Unneberg P."/>
            <person name="Vahala J."/>
            <person name="Wall K."/>
            <person name="Wessler S."/>
            <person name="Yang G."/>
            <person name="Yin T."/>
            <person name="Douglas C."/>
            <person name="Marra M."/>
            <person name="Sandberg G."/>
            <person name="Van de Peer Y."/>
            <person name="Rokhsar D."/>
        </authorList>
    </citation>
    <scope>NUCLEOTIDE SEQUENCE [LARGE SCALE GENOMIC DNA]</scope>
    <source>
        <strain evidence="2">cv. Nisqually</strain>
    </source>
</reference>
<dbReference type="Pfam" id="PF03140">
    <property type="entry name" value="DUF247"/>
    <property type="match status" value="1"/>
</dbReference>
<dbReference type="EMBL" id="CM009305">
    <property type="protein sequence ID" value="PNS99205.1"/>
    <property type="molecule type" value="Genomic_DNA"/>
</dbReference>
<name>B9IGD2_POPTR</name>
<keyword evidence="2" id="KW-1185">Reference proteome</keyword>
<dbReference type="Proteomes" id="UP000006729">
    <property type="component" value="Chromosome 16"/>
</dbReference>
<dbReference type="AlphaFoldDB" id="B9IGD2"/>
<protein>
    <submittedName>
        <fullName evidence="1">Uncharacterized protein</fullName>
    </submittedName>
</protein>
<gene>
    <name evidence="1" type="ORF">POPTR_016G120300</name>
</gene>
<accession>B9IGD2</accession>
<dbReference type="HOGENOM" id="CLU_2188476_0_0_1"/>
<sequence length="109" mass="12276">MIVIDETSGTAIRSLISYEQCRTGCSPAITSYAVLLDILINTNKDLVNLMHISCFCSTISNETYIVLFGRKDTESKHSNTVFQLHKHSHIKKTTAYSSMQQMLTAYNHT</sequence>
<evidence type="ECO:0000313" key="1">
    <source>
        <dbReference type="EMBL" id="PNS99205.1"/>
    </source>
</evidence>
<proteinExistence type="predicted"/>
<evidence type="ECO:0000313" key="2">
    <source>
        <dbReference type="Proteomes" id="UP000006729"/>
    </source>
</evidence>